<dbReference type="Gene3D" id="3.40.50.150">
    <property type="entry name" value="Vaccinia Virus protein VP39"/>
    <property type="match status" value="1"/>
</dbReference>
<dbReference type="EMBL" id="JACMSC010000093">
    <property type="protein sequence ID" value="KAG6467061.1"/>
    <property type="molecule type" value="Genomic_DNA"/>
</dbReference>
<gene>
    <name evidence="7" type="ORF">ZIOFF_023304</name>
    <name evidence="6" type="ORF">ZIOFF_075139</name>
</gene>
<evidence type="ECO:0000256" key="4">
    <source>
        <dbReference type="ARBA" id="ARBA00022679"/>
    </source>
</evidence>
<name>A0A8J5HAY9_ZINOF</name>
<dbReference type="AlphaFoldDB" id="A0A8J5HAY9"/>
<dbReference type="GO" id="GO:0005829">
    <property type="term" value="C:cytosol"/>
    <property type="evidence" value="ECO:0007669"/>
    <property type="project" value="TreeGrafter"/>
</dbReference>
<protein>
    <recommendedName>
        <fullName evidence="9">Ribosomal RNA small subunit methyltransferase G</fullName>
    </recommendedName>
</protein>
<keyword evidence="5" id="KW-0949">S-adenosyl-L-methionine</keyword>
<evidence type="ECO:0000256" key="5">
    <source>
        <dbReference type="ARBA" id="ARBA00022691"/>
    </source>
</evidence>
<evidence type="ECO:0000256" key="2">
    <source>
        <dbReference type="ARBA" id="ARBA00022552"/>
    </source>
</evidence>
<dbReference type="FunFam" id="3.40.50.150:FF:000041">
    <property type="entry name" value="Ribosomal RNA small subunit methyltransferase G"/>
    <property type="match status" value="1"/>
</dbReference>
<proteinExistence type="inferred from homology"/>
<reference evidence="7 8" key="1">
    <citation type="submission" date="2020-08" db="EMBL/GenBank/DDBJ databases">
        <title>Plant Genome Project.</title>
        <authorList>
            <person name="Zhang R.-G."/>
        </authorList>
    </citation>
    <scope>NUCLEOTIDE SEQUENCE [LARGE SCALE GENOMIC DNA]</scope>
    <source>
        <tissue evidence="7">Rhizome</tissue>
    </source>
</reference>
<evidence type="ECO:0008006" key="9">
    <source>
        <dbReference type="Google" id="ProtNLM"/>
    </source>
</evidence>
<dbReference type="HAMAP" id="MF_00074">
    <property type="entry name" value="16SrRNA_methyltr_G"/>
    <property type="match status" value="1"/>
</dbReference>
<keyword evidence="3" id="KW-0489">Methyltransferase</keyword>
<keyword evidence="8" id="KW-1185">Reference proteome</keyword>
<dbReference type="NCBIfam" id="TIGR00138">
    <property type="entry name" value="rsmG_gidB"/>
    <property type="match status" value="1"/>
</dbReference>
<dbReference type="PANTHER" id="PTHR31760:SF0">
    <property type="entry name" value="S-ADENOSYL-L-METHIONINE-DEPENDENT METHYLTRANSFERASES SUPERFAMILY PROTEIN"/>
    <property type="match status" value="1"/>
</dbReference>
<evidence type="ECO:0000313" key="7">
    <source>
        <dbReference type="EMBL" id="KAG6519795.1"/>
    </source>
</evidence>
<keyword evidence="1" id="KW-0963">Cytoplasm</keyword>
<evidence type="ECO:0000256" key="3">
    <source>
        <dbReference type="ARBA" id="ARBA00022603"/>
    </source>
</evidence>
<evidence type="ECO:0000256" key="1">
    <source>
        <dbReference type="ARBA" id="ARBA00022490"/>
    </source>
</evidence>
<accession>A0A8J5HAY9</accession>
<dbReference type="Pfam" id="PF02527">
    <property type="entry name" value="GidB"/>
    <property type="match status" value="1"/>
</dbReference>
<dbReference type="EMBL" id="JACMSC010000006">
    <property type="protein sequence ID" value="KAG6519795.1"/>
    <property type="molecule type" value="Genomic_DNA"/>
</dbReference>
<dbReference type="Proteomes" id="UP000734854">
    <property type="component" value="Unassembled WGS sequence"/>
</dbReference>
<dbReference type="GO" id="GO:0070043">
    <property type="term" value="F:rRNA (guanine-N7-)-methyltransferase activity"/>
    <property type="evidence" value="ECO:0007669"/>
    <property type="project" value="TreeGrafter"/>
</dbReference>
<evidence type="ECO:0000313" key="6">
    <source>
        <dbReference type="EMBL" id="KAG6467061.1"/>
    </source>
</evidence>
<dbReference type="InterPro" id="IPR029063">
    <property type="entry name" value="SAM-dependent_MTases_sf"/>
</dbReference>
<dbReference type="SUPFAM" id="SSF53335">
    <property type="entry name" value="S-adenosyl-L-methionine-dependent methyltransferases"/>
    <property type="match status" value="1"/>
</dbReference>
<sequence>MSVVYGRFAFRVLSSFPFRNSFLRRRGLTHLLYFTSGAAPADSAKPTARAATLSPGNNSLSPTPFSPNLSVSSVESLTAHQKDQISLYVRTLLQWNEKMNLTAVTEESEVMTRHVEDSLAILPPLQRSYLSHCAKSTSLEGLNVVDVGSGAGLPGMILAIACPSNPFFPRWKFTLLESMKKRCYFLEHIVTLIGLSNVQILCERAESVGQCADFRELFDVAVARAVAEMRILAEYCLPLVRVGGLFVAAKGADPQEEVKRAENSIQLLGASILELCTVESHSPKGQRTSVICVKDRATPRKYPRQAGTPAKLPL</sequence>
<dbReference type="PANTHER" id="PTHR31760">
    <property type="entry name" value="S-ADENOSYL-L-METHIONINE-DEPENDENT METHYLTRANSFERASES SUPERFAMILY PROTEIN"/>
    <property type="match status" value="1"/>
</dbReference>
<evidence type="ECO:0000313" key="8">
    <source>
        <dbReference type="Proteomes" id="UP000734854"/>
    </source>
</evidence>
<keyword evidence="4" id="KW-0808">Transferase</keyword>
<keyword evidence="2" id="KW-0698">rRNA processing</keyword>
<organism evidence="7 8">
    <name type="scientific">Zingiber officinale</name>
    <name type="common">Ginger</name>
    <name type="synonym">Amomum zingiber</name>
    <dbReference type="NCBI Taxonomy" id="94328"/>
    <lineage>
        <taxon>Eukaryota</taxon>
        <taxon>Viridiplantae</taxon>
        <taxon>Streptophyta</taxon>
        <taxon>Embryophyta</taxon>
        <taxon>Tracheophyta</taxon>
        <taxon>Spermatophyta</taxon>
        <taxon>Magnoliopsida</taxon>
        <taxon>Liliopsida</taxon>
        <taxon>Zingiberales</taxon>
        <taxon>Zingiberaceae</taxon>
        <taxon>Zingiber</taxon>
    </lineage>
</organism>
<dbReference type="InterPro" id="IPR003682">
    <property type="entry name" value="rRNA_ssu_MeTfrase_G"/>
</dbReference>
<comment type="caution">
    <text evidence="7">The sequence shown here is derived from an EMBL/GenBank/DDBJ whole genome shotgun (WGS) entry which is preliminary data.</text>
</comment>